<dbReference type="PANTHER" id="PTHR38790">
    <property type="entry name" value="2EXR DOMAIN-CONTAINING PROTEIN-RELATED"/>
    <property type="match status" value="1"/>
</dbReference>
<gene>
    <name evidence="5" type="ORF">LAWI1_G004567</name>
</gene>
<dbReference type="Gene3D" id="1.20.1160.11">
    <property type="entry name" value="Paired amphipathic helix"/>
    <property type="match status" value="1"/>
</dbReference>
<protein>
    <recommendedName>
        <fullName evidence="4">DUF7730 domain-containing protein</fullName>
    </recommendedName>
</protein>
<dbReference type="PANTHER" id="PTHR38790:SF8">
    <property type="entry name" value="F-BOX DOMAIN-CONTAINING PROTEIN"/>
    <property type="match status" value="1"/>
</dbReference>
<proteinExistence type="predicted"/>
<evidence type="ECO:0000313" key="6">
    <source>
        <dbReference type="Proteomes" id="UP000315522"/>
    </source>
</evidence>
<dbReference type="SUPFAM" id="SSF47762">
    <property type="entry name" value="PAH2 domain"/>
    <property type="match status" value="1"/>
</dbReference>
<dbReference type="InterPro" id="IPR036600">
    <property type="entry name" value="PAH_sf"/>
</dbReference>
<dbReference type="GO" id="GO:0005634">
    <property type="term" value="C:nucleus"/>
    <property type="evidence" value="ECO:0007669"/>
    <property type="project" value="UniProtKB-SubCell"/>
</dbReference>
<comment type="caution">
    <text evidence="5">The sequence shown here is derived from an EMBL/GenBank/DDBJ whole genome shotgun (WGS) entry which is preliminary data.</text>
</comment>
<comment type="subcellular location">
    <subcellularLocation>
        <location evidence="1 3">Nucleus</location>
    </subcellularLocation>
</comment>
<organism evidence="5 6">
    <name type="scientific">Lachnellula willkommii</name>
    <dbReference type="NCBI Taxonomy" id="215461"/>
    <lineage>
        <taxon>Eukaryota</taxon>
        <taxon>Fungi</taxon>
        <taxon>Dikarya</taxon>
        <taxon>Ascomycota</taxon>
        <taxon>Pezizomycotina</taxon>
        <taxon>Leotiomycetes</taxon>
        <taxon>Helotiales</taxon>
        <taxon>Lachnaceae</taxon>
        <taxon>Lachnellula</taxon>
    </lineage>
</organism>
<dbReference type="Pfam" id="PF24864">
    <property type="entry name" value="DUF7730"/>
    <property type="match status" value="1"/>
</dbReference>
<dbReference type="PROSITE" id="PS51477">
    <property type="entry name" value="PAH"/>
    <property type="match status" value="1"/>
</dbReference>
<feature type="domain" description="DUF7730" evidence="4">
    <location>
        <begin position="93"/>
        <end position="226"/>
    </location>
</feature>
<evidence type="ECO:0000256" key="1">
    <source>
        <dbReference type="ARBA" id="ARBA00004123"/>
    </source>
</evidence>
<reference evidence="5 6" key="1">
    <citation type="submission" date="2018-05" db="EMBL/GenBank/DDBJ databases">
        <title>Genome sequencing and assembly of the regulated plant pathogen Lachnellula willkommii and related sister species for the development of diagnostic species identification markers.</title>
        <authorList>
            <person name="Giroux E."/>
            <person name="Bilodeau G."/>
        </authorList>
    </citation>
    <scope>NUCLEOTIDE SEQUENCE [LARGE SCALE GENOMIC DNA]</scope>
    <source>
        <strain evidence="5 6">CBS 172.35</strain>
    </source>
</reference>
<keyword evidence="6" id="KW-1185">Reference proteome</keyword>
<dbReference type="AlphaFoldDB" id="A0A559M5F9"/>
<keyword evidence="2 3" id="KW-0539">Nucleus</keyword>
<dbReference type="InterPro" id="IPR056632">
    <property type="entry name" value="DUF7730"/>
</dbReference>
<dbReference type="InterPro" id="IPR003822">
    <property type="entry name" value="PAH"/>
</dbReference>
<dbReference type="EMBL" id="QGML01001877">
    <property type="protein sequence ID" value="TVY88194.1"/>
    <property type="molecule type" value="Genomic_DNA"/>
</dbReference>
<dbReference type="Pfam" id="PF02671">
    <property type="entry name" value="PAH"/>
    <property type="match status" value="1"/>
</dbReference>
<sequence length="430" mass="49506">MESSDYRQKVEEHLEDQRRWNIAHEFVEILSDYETKPRSFPEVYTQVSRLFNHDPDLLSGFQEFLLDTYPAQNSQVLAAQPKRDEAHRRACEQQSSSPLLTLPREIRDKIWDEVILGNVVHVSSRRARWSSLGMEFFFHACGAEKGAGSSACPPGVGDHADCSTTGPSNYPDIRLACKQLLLELPDAETTFFSKTAFQFADLKTADAFLFGLSEPQRSSITHLKLAVLHNVTSDEFSDENYELWIGILNYFSNPWERKSLHMDPKPEDKPAMLREAIYFYYSGCYYENNKDRMYKRYQVGRGGWSWDVGISDLKYKGEPKLDLAMKVLTHGNFFLVLHHQDQAVNTWGPNFDDLSYWWSRPMLQFRQYDGLTFQLYNNEGLTSIPEFENFVAVLKERMLEPVIGPRKCMFFAGQAYGDGDQSYAACVGSN</sequence>
<evidence type="ECO:0000256" key="3">
    <source>
        <dbReference type="PROSITE-ProRule" id="PRU00810"/>
    </source>
</evidence>
<dbReference type="GO" id="GO:0006355">
    <property type="term" value="P:regulation of DNA-templated transcription"/>
    <property type="evidence" value="ECO:0007669"/>
    <property type="project" value="InterPro"/>
</dbReference>
<dbReference type="Proteomes" id="UP000315522">
    <property type="component" value="Unassembled WGS sequence"/>
</dbReference>
<evidence type="ECO:0000313" key="5">
    <source>
        <dbReference type="EMBL" id="TVY88194.1"/>
    </source>
</evidence>
<accession>A0A559M5F9</accession>
<evidence type="ECO:0000259" key="4">
    <source>
        <dbReference type="Pfam" id="PF24864"/>
    </source>
</evidence>
<evidence type="ECO:0000256" key="2">
    <source>
        <dbReference type="ARBA" id="ARBA00023242"/>
    </source>
</evidence>
<name>A0A559M5F9_9HELO</name>